<proteinExistence type="predicted"/>
<dbReference type="GO" id="GO:0003677">
    <property type="term" value="F:DNA binding"/>
    <property type="evidence" value="ECO:0007669"/>
    <property type="project" value="InterPro"/>
</dbReference>
<accession>A0A430B6H9</accession>
<dbReference type="AlphaFoldDB" id="A0A430B6H9"/>
<dbReference type="InterPro" id="IPR013325">
    <property type="entry name" value="RNA_pol_sigma_r2"/>
</dbReference>
<dbReference type="RefSeq" id="WP_126792848.1">
    <property type="nucleotide sequence ID" value="NZ_CP060720.1"/>
</dbReference>
<reference evidence="3 4" key="1">
    <citation type="submission" date="2017-05" db="EMBL/GenBank/DDBJ databases">
        <title>Vagococcus spp. assemblies.</title>
        <authorList>
            <person name="Gulvik C.A."/>
        </authorList>
    </citation>
    <scope>NUCLEOTIDE SEQUENCE [LARGE SCALE GENOMIC DNA]</scope>
    <source>
        <strain evidence="3 4">SS1714</strain>
    </source>
</reference>
<evidence type="ECO:0000313" key="4">
    <source>
        <dbReference type="Proteomes" id="UP000288028"/>
    </source>
</evidence>
<dbReference type="Proteomes" id="UP000288028">
    <property type="component" value="Unassembled WGS sequence"/>
</dbReference>
<protein>
    <recommendedName>
        <fullName evidence="5">RNA polymerase sigma factor SigS</fullName>
    </recommendedName>
</protein>
<evidence type="ECO:0008006" key="5">
    <source>
        <dbReference type="Google" id="ProtNLM"/>
    </source>
</evidence>
<dbReference type="Gene3D" id="1.10.1740.10">
    <property type="match status" value="1"/>
</dbReference>
<name>A0A430B6H9_9ENTE</name>
<dbReference type="GO" id="GO:0006352">
    <property type="term" value="P:DNA-templated transcription initiation"/>
    <property type="evidence" value="ECO:0007669"/>
    <property type="project" value="InterPro"/>
</dbReference>
<dbReference type="GO" id="GO:0003700">
    <property type="term" value="F:DNA-binding transcription factor activity"/>
    <property type="evidence" value="ECO:0007669"/>
    <property type="project" value="InterPro"/>
</dbReference>
<dbReference type="NCBIfam" id="TIGR02937">
    <property type="entry name" value="sigma70-ECF"/>
    <property type="match status" value="1"/>
</dbReference>
<dbReference type="SUPFAM" id="SSF88946">
    <property type="entry name" value="Sigma2 domain of RNA polymerase sigma factors"/>
    <property type="match status" value="1"/>
</dbReference>
<sequence length="193" mass="22821">MLNENELLLTQAKIGSSDAFEELFQKYVPIVLRQRSAYYLRDYDLDDWLQEGRIVCFQSLQRYNIKQDVTFGLFFKINFKRRIVTLLRHQEAQKRQIYHYTESLESKVDQLGEIFSKGVVDYRAGTSIDYIFIRESLEDFSEQLSKFEIKVYIYLLLGEGVESIANILNVSVVKVTSGYSRLRKKIKKQLMEE</sequence>
<keyword evidence="1" id="KW-0805">Transcription regulation</keyword>
<organism evidence="3 4">
    <name type="scientific">Vagococcus carniphilus</name>
    <dbReference type="NCBI Taxonomy" id="218144"/>
    <lineage>
        <taxon>Bacteria</taxon>
        <taxon>Bacillati</taxon>
        <taxon>Bacillota</taxon>
        <taxon>Bacilli</taxon>
        <taxon>Lactobacillales</taxon>
        <taxon>Enterococcaceae</taxon>
        <taxon>Vagococcus</taxon>
    </lineage>
</organism>
<dbReference type="OrthoDB" id="1767844at2"/>
<gene>
    <name evidence="3" type="ORF">CBF28_05680</name>
</gene>
<dbReference type="EMBL" id="NGKB01000004">
    <property type="protein sequence ID" value="RSU15924.1"/>
    <property type="molecule type" value="Genomic_DNA"/>
</dbReference>
<keyword evidence="4" id="KW-1185">Reference proteome</keyword>
<dbReference type="SUPFAM" id="SSF46894">
    <property type="entry name" value="C-terminal effector domain of the bipartite response regulators"/>
    <property type="match status" value="1"/>
</dbReference>
<dbReference type="InterPro" id="IPR014284">
    <property type="entry name" value="RNA_pol_sigma-70_dom"/>
</dbReference>
<evidence type="ECO:0000256" key="1">
    <source>
        <dbReference type="ARBA" id="ARBA00023015"/>
    </source>
</evidence>
<dbReference type="InterPro" id="IPR016032">
    <property type="entry name" value="Sig_transdc_resp-reg_C-effctor"/>
</dbReference>
<keyword evidence="2" id="KW-0804">Transcription</keyword>
<evidence type="ECO:0000313" key="3">
    <source>
        <dbReference type="EMBL" id="RSU15924.1"/>
    </source>
</evidence>
<dbReference type="GeneID" id="95581787"/>
<comment type="caution">
    <text evidence="3">The sequence shown here is derived from an EMBL/GenBank/DDBJ whole genome shotgun (WGS) entry which is preliminary data.</text>
</comment>
<evidence type="ECO:0000256" key="2">
    <source>
        <dbReference type="ARBA" id="ARBA00023163"/>
    </source>
</evidence>